<protein>
    <recommendedName>
        <fullName evidence="4">Sel1 repeat family protein</fullName>
    </recommendedName>
</protein>
<keyword evidence="3" id="KW-1185">Reference proteome</keyword>
<feature type="chain" id="PRO_5047523789" description="Sel1 repeat family protein" evidence="1">
    <location>
        <begin position="21"/>
        <end position="263"/>
    </location>
</feature>
<evidence type="ECO:0008006" key="4">
    <source>
        <dbReference type="Google" id="ProtNLM"/>
    </source>
</evidence>
<accession>A0ABR6X7I0</accession>
<dbReference type="InterPro" id="IPR011990">
    <property type="entry name" value="TPR-like_helical_dom_sf"/>
</dbReference>
<dbReference type="EMBL" id="JACOFW010000022">
    <property type="protein sequence ID" value="MBC3808910.1"/>
    <property type="molecule type" value="Genomic_DNA"/>
</dbReference>
<evidence type="ECO:0000313" key="3">
    <source>
        <dbReference type="Proteomes" id="UP000648257"/>
    </source>
</evidence>
<gene>
    <name evidence="2" type="ORF">H8K52_16335</name>
</gene>
<evidence type="ECO:0000313" key="2">
    <source>
        <dbReference type="EMBL" id="MBC3808910.1"/>
    </source>
</evidence>
<proteinExistence type="predicted"/>
<reference evidence="2 3" key="1">
    <citation type="submission" date="2020-08" db="EMBL/GenBank/DDBJ databases">
        <title>Novel species isolated from subtropical streams in China.</title>
        <authorList>
            <person name="Lu H."/>
        </authorList>
    </citation>
    <scope>NUCLEOTIDE SEQUENCE [LARGE SCALE GENOMIC DNA]</scope>
    <source>
        <strain evidence="2 3">KACC 16656</strain>
    </source>
</reference>
<evidence type="ECO:0000256" key="1">
    <source>
        <dbReference type="SAM" id="SignalP"/>
    </source>
</evidence>
<dbReference type="SUPFAM" id="SSF81901">
    <property type="entry name" value="HCP-like"/>
    <property type="match status" value="1"/>
</dbReference>
<feature type="signal peptide" evidence="1">
    <location>
        <begin position="1"/>
        <end position="20"/>
    </location>
</feature>
<comment type="caution">
    <text evidence="2">The sequence shown here is derived from an EMBL/GenBank/DDBJ whole genome shotgun (WGS) entry which is preliminary data.</text>
</comment>
<keyword evidence="1" id="KW-0732">Signal</keyword>
<sequence>MKKMMLIGIGAGALLMTVAAWQLWQGEDTNSANASMTSTNKRASTPSTVNPHQVINTHAEHQHGTGSQASPFGLANLSPEALEQRAADIKNQPQNMAALPVAEVVSPAEAERTKKLQELGYMLPPEYYSKDLKTLRRMAKAGDAFAMMHIGEKYYFEIQGQTQHPDFDKNMDYAKAAKQSFQDALVAGNIRSAGIIAELYFQEKNPTEAYAWHLVSDQLGDSISADWFRRTEMAMQASDALKQAAAERAAQILGELKLKKKTG</sequence>
<dbReference type="Proteomes" id="UP000648257">
    <property type="component" value="Unassembled WGS sequence"/>
</dbReference>
<dbReference type="Gene3D" id="1.25.40.10">
    <property type="entry name" value="Tetratricopeptide repeat domain"/>
    <property type="match status" value="1"/>
</dbReference>
<name>A0ABR6X7I0_9BURK</name>
<dbReference type="RefSeq" id="WP_186923979.1">
    <property type="nucleotide sequence ID" value="NZ_JACOFW010000022.1"/>
</dbReference>
<organism evidence="2 3">
    <name type="scientific">Undibacterium seohonense</name>
    <dbReference type="NCBI Taxonomy" id="1344950"/>
    <lineage>
        <taxon>Bacteria</taxon>
        <taxon>Pseudomonadati</taxon>
        <taxon>Pseudomonadota</taxon>
        <taxon>Betaproteobacteria</taxon>
        <taxon>Burkholderiales</taxon>
        <taxon>Oxalobacteraceae</taxon>
        <taxon>Undibacterium</taxon>
    </lineage>
</organism>